<reference evidence="2 3" key="1">
    <citation type="submission" date="2016-10" db="EMBL/GenBank/DDBJ databases">
        <authorList>
            <person name="de Groot N.N."/>
        </authorList>
    </citation>
    <scope>NUCLEOTIDE SEQUENCE [LARGE SCALE GENOMIC DNA]</scope>
    <source>
        <strain evidence="2 3">Nv1</strain>
    </source>
</reference>
<gene>
    <name evidence="2" type="ORF">SAMN05216387_10354</name>
</gene>
<dbReference type="OrthoDB" id="9816564at2"/>
<evidence type="ECO:0000313" key="3">
    <source>
        <dbReference type="Proteomes" id="UP000198620"/>
    </source>
</evidence>
<sequence length="458" mass="51720">MDSNPLIFVHSSFRTGSTYIRSCFRKNPKALTYQEIFNENLANLQPENIGSFNSGNWHSKHPLIAPYFLEFHPLIAPEGGVKGYQASMSYDSFFPGESDDLTNAEVSYVTSLIEHARELGRIPVLTATRSLGRLAALKKAFGGLHILLYRNIFHQWCSYTEQWLRGNPSFIETVWLTLKGAHNEKITSDIARIFASDNRSALDPNNFFAFVLLHTYLYARAGNVATFIIDIDELSTNSGVRASLEHLIRDHTGLEVDFSEARQSMAFSLVDIGSERVLSDTINAFPQIQKSARTPDGIKFGEKVVNDLVSEYRNYWRYAGPLVQLANRKTEQLASQQSEIATQHAEIERQHAAIAGLQGEIQRQHGEFTALQTEIQRRHGEIAALQAEIQRQQGEVVALQAEIQRQHGEVVALQAEIQRRHGEILNLTMEAASMRQSTSWRITSPMRAIKAGFKTWFK</sequence>
<keyword evidence="1" id="KW-0175">Coiled coil</keyword>
<evidence type="ECO:0000313" key="2">
    <source>
        <dbReference type="EMBL" id="SEK79867.1"/>
    </source>
</evidence>
<proteinExistence type="predicted"/>
<evidence type="ECO:0008006" key="4">
    <source>
        <dbReference type="Google" id="ProtNLM"/>
    </source>
</evidence>
<dbReference type="AlphaFoldDB" id="A0A1H7K1M0"/>
<name>A0A1H7K1M0_9PROT</name>
<dbReference type="EMBL" id="FOBH01000003">
    <property type="protein sequence ID" value="SEK79867.1"/>
    <property type="molecule type" value="Genomic_DNA"/>
</dbReference>
<dbReference type="InterPro" id="IPR027417">
    <property type="entry name" value="P-loop_NTPase"/>
</dbReference>
<dbReference type="RefSeq" id="WP_090827855.1">
    <property type="nucleotide sequence ID" value="NZ_FOBH01000003.1"/>
</dbReference>
<accession>A0A1H7K1M0</accession>
<dbReference type="Gene3D" id="3.40.50.300">
    <property type="entry name" value="P-loop containing nucleotide triphosphate hydrolases"/>
    <property type="match status" value="1"/>
</dbReference>
<keyword evidence="3" id="KW-1185">Reference proteome</keyword>
<organism evidence="2 3">
    <name type="scientific">Nitrosovibrio tenuis</name>
    <dbReference type="NCBI Taxonomy" id="1233"/>
    <lineage>
        <taxon>Bacteria</taxon>
        <taxon>Pseudomonadati</taxon>
        <taxon>Pseudomonadota</taxon>
        <taxon>Betaproteobacteria</taxon>
        <taxon>Nitrosomonadales</taxon>
        <taxon>Nitrosomonadaceae</taxon>
        <taxon>Nitrosovibrio</taxon>
    </lineage>
</organism>
<protein>
    <recommendedName>
        <fullName evidence="4">Sulfotransferase family protein</fullName>
    </recommendedName>
</protein>
<feature type="coiled-coil region" evidence="1">
    <location>
        <begin position="382"/>
        <end position="416"/>
    </location>
</feature>
<dbReference type="Proteomes" id="UP000198620">
    <property type="component" value="Unassembled WGS sequence"/>
</dbReference>
<evidence type="ECO:0000256" key="1">
    <source>
        <dbReference type="SAM" id="Coils"/>
    </source>
</evidence>
<dbReference type="Gene3D" id="1.20.5.340">
    <property type="match status" value="1"/>
</dbReference>